<feature type="region of interest" description="Disordered" evidence="1">
    <location>
        <begin position="254"/>
        <end position="302"/>
    </location>
</feature>
<keyword evidence="3" id="KW-1185">Reference proteome</keyword>
<dbReference type="Proteomes" id="UP001227162">
    <property type="component" value="Unassembled WGS sequence"/>
</dbReference>
<evidence type="ECO:0000256" key="1">
    <source>
        <dbReference type="SAM" id="MobiDB-lite"/>
    </source>
</evidence>
<reference evidence="2" key="2">
    <citation type="submission" date="2023-04" db="EMBL/GenBank/DDBJ databases">
        <title>'Rhodoalgimonas zhirmunskyi' gen. nov., isolated from a red alga.</title>
        <authorList>
            <person name="Nedashkovskaya O.I."/>
            <person name="Otstavnykh N.Y."/>
            <person name="Bystritskaya E.P."/>
            <person name="Balabanova L.A."/>
            <person name="Isaeva M.P."/>
        </authorList>
    </citation>
    <scope>NUCLEOTIDE SEQUENCE</scope>
    <source>
        <strain evidence="2">10Alg 79</strain>
    </source>
</reference>
<feature type="compositionally biased region" description="Acidic residues" evidence="1">
    <location>
        <begin position="289"/>
        <end position="302"/>
    </location>
</feature>
<proteinExistence type="predicted"/>
<name>A0AAJ1U318_9RHOB</name>
<comment type="caution">
    <text evidence="2">The sequence shown here is derived from an EMBL/GenBank/DDBJ whole genome shotgun (WGS) entry which is preliminary data.</text>
</comment>
<protein>
    <submittedName>
        <fullName evidence="2">Uncharacterized protein</fullName>
    </submittedName>
</protein>
<feature type="compositionally biased region" description="Polar residues" evidence="1">
    <location>
        <begin position="273"/>
        <end position="288"/>
    </location>
</feature>
<gene>
    <name evidence="2" type="ORF">NOI20_01290</name>
</gene>
<evidence type="ECO:0000313" key="3">
    <source>
        <dbReference type="Proteomes" id="UP001227162"/>
    </source>
</evidence>
<dbReference type="RefSeq" id="WP_317624361.1">
    <property type="nucleotide sequence ID" value="NZ_JANFFA010000001.1"/>
</dbReference>
<accession>A0AAJ1U318</accession>
<reference evidence="2" key="1">
    <citation type="submission" date="2022-07" db="EMBL/GenBank/DDBJ databases">
        <authorList>
            <person name="Otstavnykh N."/>
            <person name="Isaeva M."/>
            <person name="Bystritskaya E."/>
        </authorList>
    </citation>
    <scope>NUCLEOTIDE SEQUENCE</scope>
    <source>
        <strain evidence="2">10Alg 79</strain>
    </source>
</reference>
<sequence length="302" mass="33666">MSNVEYNTLSLMDLWRLSDVLSVEDAAILIIGGNPGEKVTECVDNKDVEYVYWKGHKDYPAAFKALRNAILSNKLRADVKYSMRGAQFTSTFDESVYEISQGPDEEQVCYSFLISRSDDPLYSSSSSGQTRLNFSVDDIWQERFFYICREPNWEQTLVEVDDLKEWISCSGVFPPFFSPEGKAEGFRDKSHPRYSAKLGTAVAAWENVDAPEPHSSVKQTLSSRIRSNGEKYGVGDGKGIVSATAAEEVAKVANWNTKGGANPTPGPGDPHPTKQSEPIENYTYSSDQEASEAIETEEYIPF</sequence>
<organism evidence="2 3">
    <name type="scientific">Rhodalgimonas zhirmunskyi</name>
    <dbReference type="NCBI Taxonomy" id="2964767"/>
    <lineage>
        <taxon>Bacteria</taxon>
        <taxon>Pseudomonadati</taxon>
        <taxon>Pseudomonadota</taxon>
        <taxon>Alphaproteobacteria</taxon>
        <taxon>Rhodobacterales</taxon>
        <taxon>Roseobacteraceae</taxon>
        <taxon>Rhodalgimonas</taxon>
    </lineage>
</organism>
<dbReference type="AlphaFoldDB" id="A0AAJ1U318"/>
<evidence type="ECO:0000313" key="2">
    <source>
        <dbReference type="EMBL" id="MDQ2092740.1"/>
    </source>
</evidence>
<dbReference type="EMBL" id="JANFFA010000001">
    <property type="protein sequence ID" value="MDQ2092740.1"/>
    <property type="molecule type" value="Genomic_DNA"/>
</dbReference>